<keyword evidence="2 4" id="KW-0456">Lyase</keyword>
<proteinExistence type="predicted"/>
<name>A0ABU6J250_9BURK</name>
<gene>
    <name evidence="4" type="ORF">RY831_00305</name>
</gene>
<sequence>MSSRPPLMKESGAHRGPSLGRRTVLCALASLPLGCGVLPGAGRAMNSYALTSPERARQLAQLVPAEAASLAIEAARLTLDREARPIPLVRTAGLLPGEGLRTVSIWAQNDWREIRMQALAYRLTRDAAHAERATASLNAWLAAYSPSFNPIDETQLPSLLFGFDLLQDILPAATIGRVRGFSARLATGYLADKVLVGDRNTESNNWHSHRIKIGTAGAFASGDPALAARARTVFMRHVLRNIRADGSTIDFEERDALHYVVYTLEPMLMAAAMAAAHGEDWYGAPETGGRFALALEWLKPYALGERSHEEFVRSTVPFDRKRAQAGVKGFSGPFNRYKSVNLYWIASRLDARFQPVSDALAPPAVWLHKHEEWRQARSDTTVGHPWSWMRALFCQTFHAQGLSL</sequence>
<dbReference type="EMBL" id="JAWIIV010000001">
    <property type="protein sequence ID" value="MEC4717583.1"/>
    <property type="molecule type" value="Genomic_DNA"/>
</dbReference>
<dbReference type="Gene3D" id="1.50.10.100">
    <property type="entry name" value="Chondroitin AC/alginate lyase"/>
    <property type="match status" value="1"/>
</dbReference>
<comment type="caution">
    <text evidence="4">The sequence shown here is derived from an EMBL/GenBank/DDBJ whole genome shotgun (WGS) entry which is preliminary data.</text>
</comment>
<dbReference type="Pfam" id="PF05426">
    <property type="entry name" value="Alginate_lyase"/>
    <property type="match status" value="1"/>
</dbReference>
<evidence type="ECO:0000313" key="4">
    <source>
        <dbReference type="EMBL" id="MEC4717583.1"/>
    </source>
</evidence>
<evidence type="ECO:0000259" key="3">
    <source>
        <dbReference type="Pfam" id="PF05426"/>
    </source>
</evidence>
<dbReference type="Proteomes" id="UP001352263">
    <property type="component" value="Unassembled WGS sequence"/>
</dbReference>
<accession>A0ABU6J250</accession>
<dbReference type="SUPFAM" id="SSF48230">
    <property type="entry name" value="Chondroitin AC/alginate lyase"/>
    <property type="match status" value="1"/>
</dbReference>
<dbReference type="GO" id="GO:0016829">
    <property type="term" value="F:lyase activity"/>
    <property type="evidence" value="ECO:0007669"/>
    <property type="project" value="UniProtKB-KW"/>
</dbReference>
<dbReference type="RefSeq" id="WP_326504340.1">
    <property type="nucleotide sequence ID" value="NZ_JAWIIV010000001.1"/>
</dbReference>
<keyword evidence="5" id="KW-1185">Reference proteome</keyword>
<evidence type="ECO:0000256" key="2">
    <source>
        <dbReference type="ARBA" id="ARBA00023239"/>
    </source>
</evidence>
<feature type="domain" description="Alginate lyase" evidence="3">
    <location>
        <begin position="85"/>
        <end position="307"/>
    </location>
</feature>
<evidence type="ECO:0000256" key="1">
    <source>
        <dbReference type="ARBA" id="ARBA00022729"/>
    </source>
</evidence>
<dbReference type="InterPro" id="IPR008397">
    <property type="entry name" value="Alginate_lyase_dom"/>
</dbReference>
<dbReference type="InterPro" id="IPR008929">
    <property type="entry name" value="Chondroitin_lyas"/>
</dbReference>
<protein>
    <submittedName>
        <fullName evidence="4">Alginate lyase family protein</fullName>
    </submittedName>
</protein>
<keyword evidence="1" id="KW-0732">Signal</keyword>
<reference evidence="4 5" key="1">
    <citation type="submission" date="2023-10" db="EMBL/GenBank/DDBJ databases">
        <title>Noviherbaspirillum sp. CPCC 100848 genome assembly.</title>
        <authorList>
            <person name="Li X.Y."/>
            <person name="Fang X.M."/>
        </authorList>
    </citation>
    <scope>NUCLEOTIDE SEQUENCE [LARGE SCALE GENOMIC DNA]</scope>
    <source>
        <strain evidence="4 5">CPCC 100848</strain>
    </source>
</reference>
<evidence type="ECO:0000313" key="5">
    <source>
        <dbReference type="Proteomes" id="UP001352263"/>
    </source>
</evidence>
<organism evidence="4 5">
    <name type="scientific">Noviherbaspirillum album</name>
    <dbReference type="NCBI Taxonomy" id="3080276"/>
    <lineage>
        <taxon>Bacteria</taxon>
        <taxon>Pseudomonadati</taxon>
        <taxon>Pseudomonadota</taxon>
        <taxon>Betaproteobacteria</taxon>
        <taxon>Burkholderiales</taxon>
        <taxon>Oxalobacteraceae</taxon>
        <taxon>Noviherbaspirillum</taxon>
    </lineage>
</organism>